<keyword evidence="4 5" id="KW-0067">ATP-binding</keyword>
<dbReference type="PANTHER" id="PTHR11070:SF17">
    <property type="entry name" value="DNA HELICASE IV"/>
    <property type="match status" value="1"/>
</dbReference>
<evidence type="ECO:0000256" key="5">
    <source>
        <dbReference type="PROSITE-ProRule" id="PRU00560"/>
    </source>
</evidence>
<dbReference type="AlphaFoldDB" id="A0A927CZB3"/>
<protein>
    <submittedName>
        <fullName evidence="7">UvrD-helicase domain-containing protein</fullName>
    </submittedName>
</protein>
<dbReference type="Pfam" id="PF13538">
    <property type="entry name" value="UvrD_C_2"/>
    <property type="match status" value="1"/>
</dbReference>
<keyword evidence="3 5" id="KW-0347">Helicase</keyword>
<evidence type="ECO:0000256" key="4">
    <source>
        <dbReference type="ARBA" id="ARBA00022840"/>
    </source>
</evidence>
<keyword evidence="8" id="KW-1185">Reference proteome</keyword>
<gene>
    <name evidence="7" type="ORF">IEO70_15685</name>
</gene>
<proteinExistence type="predicted"/>
<name>A0A927CZB3_9BACI</name>
<dbReference type="GO" id="GO:0016787">
    <property type="term" value="F:hydrolase activity"/>
    <property type="evidence" value="ECO:0007669"/>
    <property type="project" value="UniProtKB-UniRule"/>
</dbReference>
<dbReference type="SUPFAM" id="SSF52540">
    <property type="entry name" value="P-loop containing nucleoside triphosphate hydrolases"/>
    <property type="match status" value="1"/>
</dbReference>
<dbReference type="InterPro" id="IPR048228">
    <property type="entry name" value="HelD_bacillota"/>
</dbReference>
<accession>A0A927CZB3</accession>
<dbReference type="GO" id="GO:0043138">
    <property type="term" value="F:3'-5' DNA helicase activity"/>
    <property type="evidence" value="ECO:0007669"/>
    <property type="project" value="TreeGrafter"/>
</dbReference>
<dbReference type="EMBL" id="JACXSI010000045">
    <property type="protein sequence ID" value="MBD3109781.1"/>
    <property type="molecule type" value="Genomic_DNA"/>
</dbReference>
<dbReference type="InterPro" id="IPR027785">
    <property type="entry name" value="UvrD-like_helicase_C"/>
</dbReference>
<evidence type="ECO:0000313" key="7">
    <source>
        <dbReference type="EMBL" id="MBD3109781.1"/>
    </source>
</evidence>
<dbReference type="NCBIfam" id="NF041464">
    <property type="entry name" value="HelD_BACSU"/>
    <property type="match status" value="1"/>
</dbReference>
<reference evidence="7" key="1">
    <citation type="submission" date="2020-09" db="EMBL/GenBank/DDBJ databases">
        <title>Bacillus faecalis sp. nov., a moderately halophilic bacterium isolated from cow faeces.</title>
        <authorList>
            <person name="Jiang L."/>
            <person name="Lee J."/>
        </authorList>
    </citation>
    <scope>NUCLEOTIDE SEQUENCE</scope>
    <source>
        <strain evidence="7">AGMB 02131</strain>
    </source>
</reference>
<feature type="domain" description="UvrD-like helicase ATP-binding" evidence="6">
    <location>
        <begin position="212"/>
        <end position="613"/>
    </location>
</feature>
<evidence type="ECO:0000256" key="1">
    <source>
        <dbReference type="ARBA" id="ARBA00022741"/>
    </source>
</evidence>
<dbReference type="PROSITE" id="PS51198">
    <property type="entry name" value="UVRD_HELICASE_ATP_BIND"/>
    <property type="match status" value="1"/>
</dbReference>
<dbReference type="RefSeq" id="WP_190999317.1">
    <property type="nucleotide sequence ID" value="NZ_JACXSI010000045.1"/>
</dbReference>
<evidence type="ECO:0000259" key="6">
    <source>
        <dbReference type="PROSITE" id="PS51198"/>
    </source>
</evidence>
<dbReference type="GO" id="GO:0005829">
    <property type="term" value="C:cytosol"/>
    <property type="evidence" value="ECO:0007669"/>
    <property type="project" value="TreeGrafter"/>
</dbReference>
<keyword evidence="2 5" id="KW-0378">Hydrolase</keyword>
<feature type="binding site" evidence="5">
    <location>
        <begin position="233"/>
        <end position="240"/>
    </location>
    <ligand>
        <name>ATP</name>
        <dbReference type="ChEBI" id="CHEBI:30616"/>
    </ligand>
</feature>
<organism evidence="7 8">
    <name type="scientific">Peribacillus faecalis</name>
    <dbReference type="NCBI Taxonomy" id="2772559"/>
    <lineage>
        <taxon>Bacteria</taxon>
        <taxon>Bacillati</taxon>
        <taxon>Bacillota</taxon>
        <taxon>Bacilli</taxon>
        <taxon>Bacillales</taxon>
        <taxon>Bacillaceae</taxon>
        <taxon>Peribacillus</taxon>
    </lineage>
</organism>
<comment type="caution">
    <text evidence="7">The sequence shown here is derived from an EMBL/GenBank/DDBJ whole genome shotgun (WGS) entry which is preliminary data.</text>
</comment>
<dbReference type="Gene3D" id="3.40.50.300">
    <property type="entry name" value="P-loop containing nucleotide triphosphate hydrolases"/>
    <property type="match status" value="3"/>
</dbReference>
<dbReference type="PANTHER" id="PTHR11070">
    <property type="entry name" value="UVRD / RECB / PCRA DNA HELICASE FAMILY MEMBER"/>
    <property type="match status" value="1"/>
</dbReference>
<dbReference type="Pfam" id="PF00580">
    <property type="entry name" value="UvrD-helicase"/>
    <property type="match status" value="1"/>
</dbReference>
<dbReference type="GO" id="GO:0005524">
    <property type="term" value="F:ATP binding"/>
    <property type="evidence" value="ECO:0007669"/>
    <property type="project" value="UniProtKB-UniRule"/>
</dbReference>
<evidence type="ECO:0000256" key="3">
    <source>
        <dbReference type="ARBA" id="ARBA00022806"/>
    </source>
</evidence>
<keyword evidence="1 5" id="KW-0547">Nucleotide-binding</keyword>
<dbReference type="InterPro" id="IPR027417">
    <property type="entry name" value="P-loop_NTPase"/>
</dbReference>
<dbReference type="Proteomes" id="UP000602076">
    <property type="component" value="Unassembled WGS sequence"/>
</dbReference>
<dbReference type="GO" id="GO:0003677">
    <property type="term" value="F:DNA binding"/>
    <property type="evidence" value="ECO:0007669"/>
    <property type="project" value="InterPro"/>
</dbReference>
<sequence>MANKQDDRAFEEQRIKDVIQLMEERLNVLRKNSGGLKKDVISLRNTFWDDVRVNMDNPEDAAETLSSIKQQAQLLSERERTHHIMHKQQVTLTRMKDSPYFARVDFIEEGTEDTIHVYLGVASLMDEAEENFLIYDWRAPISSIYYDFSPGSVQYETSYGTVSGEMKLKRQFIIKYGELKSMFDTGVTIGDELLKEVLGTNASHHMKNIVATIQREQNQIIRNVRNRYLIVQGAAGSGKTSVALQRVAYLLYRYKDEITADNIMLFSPNALFNRYVASVLPDLGEENMQQMTFQEYAQQRLSRLYKMEHPFMQMEYILIAEDDSDYKARTTGIRFKASFTFKTIIDQYVKMFSKSGLVFKNIKFRGEVIISSEEMSEYFYSLDYTVSIPNRIQILKEWLLAELEKIEVLERDKEWVYEESELLDLEEYTEVYSELRKEGRFSEDSFDDFEQEQSKLAIKIVRKYFKPIRNAITKLKFLHTKLIYRQLFTAEFPFAELLPDNWDEICGYTVRKLQKNELSYEDAAPFLYLQDQLEGHRINTNIRHLLIDEAQDYSPFQFFVIKQLFPASKMTILGDFNQAIYAHSFHAPTLLSDELYANENVEKVVLKKSYRSTKQIIEFAKKIIEQGEEIEAFDRNGPKPTITKTASAANIIDRVNKLQAKNYETVAILCKTAKECEEAYVVLKEELDIQLIKLNANTYEKGILIMPAYLAKGIEFDAVIIYDASRKTYSKEQERKLFYTACTRAMHELHLFFVGELTPFLDHVSEQLYSH</sequence>
<dbReference type="InterPro" id="IPR014016">
    <property type="entry name" value="UvrD-like_ATP-bd"/>
</dbReference>
<evidence type="ECO:0000256" key="2">
    <source>
        <dbReference type="ARBA" id="ARBA00022801"/>
    </source>
</evidence>
<dbReference type="InterPro" id="IPR000212">
    <property type="entry name" value="DNA_helicase_UvrD/REP"/>
</dbReference>
<dbReference type="GO" id="GO:0000725">
    <property type="term" value="P:recombinational repair"/>
    <property type="evidence" value="ECO:0007669"/>
    <property type="project" value="TreeGrafter"/>
</dbReference>
<evidence type="ECO:0000313" key="8">
    <source>
        <dbReference type="Proteomes" id="UP000602076"/>
    </source>
</evidence>